<dbReference type="AlphaFoldDB" id="A0A0P1BPT6"/>
<dbReference type="Proteomes" id="UP000054845">
    <property type="component" value="Unassembled WGS sequence"/>
</dbReference>
<keyword evidence="2" id="KW-1185">Reference proteome</keyword>
<proteinExistence type="predicted"/>
<accession>A0A0P1BPT6</accession>
<evidence type="ECO:0000313" key="2">
    <source>
        <dbReference type="Proteomes" id="UP000054845"/>
    </source>
</evidence>
<name>A0A0P1BPT6_9BASI</name>
<dbReference type="EMBL" id="CCYA01000270">
    <property type="protein sequence ID" value="CEH18457.1"/>
    <property type="molecule type" value="Genomic_DNA"/>
</dbReference>
<evidence type="ECO:0000313" key="1">
    <source>
        <dbReference type="EMBL" id="CEH18457.1"/>
    </source>
</evidence>
<reference evidence="1 2" key="1">
    <citation type="submission" date="2014-09" db="EMBL/GenBank/DDBJ databases">
        <authorList>
            <person name="Magalhaes I.L.F."/>
            <person name="Oliveira U."/>
            <person name="Santos F.R."/>
            <person name="Vidigal T.H.D.A."/>
            <person name="Brescovit A.D."/>
            <person name="Santos A.J."/>
        </authorList>
    </citation>
    <scope>NUCLEOTIDE SEQUENCE [LARGE SCALE GENOMIC DNA]</scope>
</reference>
<protein>
    <submittedName>
        <fullName evidence="1">Uncharacterized protein</fullName>
    </submittedName>
</protein>
<organism evidence="1 2">
    <name type="scientific">Ceraceosorus bombacis</name>
    <dbReference type="NCBI Taxonomy" id="401625"/>
    <lineage>
        <taxon>Eukaryota</taxon>
        <taxon>Fungi</taxon>
        <taxon>Dikarya</taxon>
        <taxon>Basidiomycota</taxon>
        <taxon>Ustilaginomycotina</taxon>
        <taxon>Exobasidiomycetes</taxon>
        <taxon>Ceraceosorales</taxon>
        <taxon>Ceraceosoraceae</taxon>
        <taxon>Ceraceosorus</taxon>
    </lineage>
</organism>
<sequence length="107" mass="11721">MQMNWLQLMKAESRVSDARAARCRRQAPPPASTLGSRRVQGHLILFTLASRKASATLCFSVPHHHTTTHRGAEGGLIVASDLPRIACHTPGRCTSAFICQPHLELII</sequence>